<evidence type="ECO:0000256" key="1">
    <source>
        <dbReference type="SAM" id="MobiDB-lite"/>
    </source>
</evidence>
<protein>
    <submittedName>
        <fullName evidence="2">Uncharacterized protein</fullName>
    </submittedName>
</protein>
<name>A0ABP6CP02_9ACTN</name>
<dbReference type="Gene3D" id="3.30.1330.80">
    <property type="entry name" value="Hypothetical protein, similar to alpha- acetolactate decarboxylase, domain 2"/>
    <property type="match status" value="1"/>
</dbReference>
<sequence length="140" mass="15261">MRSELTTCRTFGIVHGEDFFASFTEFYDENNIPQGYIPMFLAAFAEAEVVGTCEKLADPNAPVWSKVHLTNAEAIGCGNPRPRPRDQQDAPPHPTSLGLGAPVVGHTSHLLSARVRSLVELVIVEVTAIQLLRPLRAQAV</sequence>
<dbReference type="Proteomes" id="UP001501509">
    <property type="component" value="Unassembled WGS sequence"/>
</dbReference>
<accession>A0ABP6CP02</accession>
<evidence type="ECO:0000313" key="3">
    <source>
        <dbReference type="Proteomes" id="UP001501509"/>
    </source>
</evidence>
<proteinExistence type="predicted"/>
<organism evidence="2 3">
    <name type="scientific">Actinomadura fulvescens</name>
    <dbReference type="NCBI Taxonomy" id="46160"/>
    <lineage>
        <taxon>Bacteria</taxon>
        <taxon>Bacillati</taxon>
        <taxon>Actinomycetota</taxon>
        <taxon>Actinomycetes</taxon>
        <taxon>Streptosporangiales</taxon>
        <taxon>Thermomonosporaceae</taxon>
        <taxon>Actinomadura</taxon>
    </lineage>
</organism>
<feature type="region of interest" description="Disordered" evidence="1">
    <location>
        <begin position="77"/>
        <end position="99"/>
    </location>
</feature>
<comment type="caution">
    <text evidence="2">The sequence shown here is derived from an EMBL/GenBank/DDBJ whole genome shotgun (WGS) entry which is preliminary data.</text>
</comment>
<dbReference type="RefSeq" id="WP_344546177.1">
    <property type="nucleotide sequence ID" value="NZ_BAAATD010000009.1"/>
</dbReference>
<reference evidence="3" key="1">
    <citation type="journal article" date="2019" name="Int. J. Syst. Evol. Microbiol.">
        <title>The Global Catalogue of Microorganisms (GCM) 10K type strain sequencing project: providing services to taxonomists for standard genome sequencing and annotation.</title>
        <authorList>
            <consortium name="The Broad Institute Genomics Platform"/>
            <consortium name="The Broad Institute Genome Sequencing Center for Infectious Disease"/>
            <person name="Wu L."/>
            <person name="Ma J."/>
        </authorList>
    </citation>
    <scope>NUCLEOTIDE SEQUENCE [LARGE SCALE GENOMIC DNA]</scope>
    <source>
        <strain evidence="3">JCM 6833</strain>
    </source>
</reference>
<gene>
    <name evidence="2" type="ORF">GCM10010411_63690</name>
</gene>
<dbReference type="EMBL" id="BAAATD010000009">
    <property type="protein sequence ID" value="GAA2619238.1"/>
    <property type="molecule type" value="Genomic_DNA"/>
</dbReference>
<evidence type="ECO:0000313" key="2">
    <source>
        <dbReference type="EMBL" id="GAA2619238.1"/>
    </source>
</evidence>
<keyword evidence="3" id="KW-1185">Reference proteome</keyword>